<evidence type="ECO:0000256" key="1">
    <source>
        <dbReference type="ARBA" id="ARBA00023054"/>
    </source>
</evidence>
<evidence type="ECO:0000259" key="4">
    <source>
        <dbReference type="Pfam" id="PF21773"/>
    </source>
</evidence>
<dbReference type="PANTHER" id="PTHR21694">
    <property type="entry name" value="COILED-COIL DOMAIN-CONTAINING PROTEIN 63"/>
    <property type="match status" value="1"/>
</dbReference>
<evidence type="ECO:0000313" key="6">
    <source>
        <dbReference type="Proteomes" id="UP000002630"/>
    </source>
</evidence>
<name>D7FK12_ECTSI</name>
<feature type="compositionally biased region" description="Basic and acidic residues" evidence="3">
    <location>
        <begin position="600"/>
        <end position="610"/>
    </location>
</feature>
<organism evidence="5 6">
    <name type="scientific">Ectocarpus siliculosus</name>
    <name type="common">Brown alga</name>
    <name type="synonym">Conferva siliculosa</name>
    <dbReference type="NCBI Taxonomy" id="2880"/>
    <lineage>
        <taxon>Eukaryota</taxon>
        <taxon>Sar</taxon>
        <taxon>Stramenopiles</taxon>
        <taxon>Ochrophyta</taxon>
        <taxon>PX clade</taxon>
        <taxon>Phaeophyceae</taxon>
        <taxon>Ectocarpales</taxon>
        <taxon>Ectocarpaceae</taxon>
        <taxon>Ectocarpus</taxon>
    </lineage>
</organism>
<dbReference type="STRING" id="2880.D7FK12"/>
<dbReference type="PANTHER" id="PTHR21694:SF18">
    <property type="entry name" value="COILED-COIL DOMAIN-CONTAINING PROTEIN 63"/>
    <property type="match status" value="1"/>
</dbReference>
<dbReference type="eggNOG" id="ENOG502QSIU">
    <property type="taxonomic scope" value="Eukaryota"/>
</dbReference>
<proteinExistence type="predicted"/>
<dbReference type="Proteomes" id="UP000002630">
    <property type="component" value="Linkage Group LG13"/>
</dbReference>
<sequence length="636" mass="70037">MASALARSAGGVQPPQGDAQRVQDLQQLQREYRHMELNRRAYAEESQQLLRKQQANMEKLRRENNSLKTELAMEFRQFRKPVDSSSADRIAQLQEQADHFLALIETEKRAIDTVAEQTGMMKHKILHQRKMMGGVNAAMENEYMVQKQVRILENRLDKALTKFNEALAHNKTLRQEIDDLRRERVLFDTIYKKMERELSDRKKMMANVIELSNVNYEQRDNFQMEIAAVEQANRREQDDFENQMLELGRQMEAELHTGALGAPAPTTSAALGMGRGKGARAGTAGATATGLGGAGGTGFRAGAGAETGDSGKHHAGLLSETEESRSRTRGAKTSGAVLANKTDAQASLERIQNFEEAFARIRSATGIEDIEELVRTFVKNEDQNFSLFNYVNEQQNEVEKLEEQLHQLQEEEQKFTQESGSDVHQHKQALKDLEAKLVHTEAASEKYEVRCSEASLTIDALKDGVQNLFGRVFGGEALPETVSGGSVTDSNMMTFLGMIEEKTNSLLQAFARAKEREKVRANAAAALMASGSEHGGGEDDLGMGRTLAVGGGNGGGGAAVATVLGHGPQTPMRQELIHVNPPKLEDFSSSEESGSDDDDARPLTRDELKGRTLNKIQRKNAREGGGRGKGRGGRGK</sequence>
<dbReference type="InParanoid" id="D7FK12"/>
<feature type="coiled-coil region" evidence="2">
    <location>
        <begin position="391"/>
        <end position="450"/>
    </location>
</feature>
<feature type="region of interest" description="Disordered" evidence="3">
    <location>
        <begin position="281"/>
        <end position="336"/>
    </location>
</feature>
<dbReference type="EMBL" id="FN649738">
    <property type="protein sequence ID" value="CBJ49101.1"/>
    <property type="molecule type" value="Genomic_DNA"/>
</dbReference>
<dbReference type="Pfam" id="PF21773">
    <property type="entry name" value="ODAD1_CC"/>
    <property type="match status" value="2"/>
</dbReference>
<feature type="domain" description="ODAD1 central coiled coil region" evidence="4">
    <location>
        <begin position="336"/>
        <end position="471"/>
    </location>
</feature>
<dbReference type="OrthoDB" id="6766775at2759"/>
<feature type="region of interest" description="Disordered" evidence="3">
    <location>
        <begin position="584"/>
        <end position="636"/>
    </location>
</feature>
<accession>D7FK12</accession>
<evidence type="ECO:0000256" key="3">
    <source>
        <dbReference type="SAM" id="MobiDB-lite"/>
    </source>
</evidence>
<dbReference type="AlphaFoldDB" id="D7FK12"/>
<feature type="region of interest" description="Disordered" evidence="3">
    <location>
        <begin position="1"/>
        <end position="22"/>
    </location>
</feature>
<dbReference type="EMBL" id="FN647992">
    <property type="protein sequence ID" value="CBJ49101.1"/>
    <property type="molecule type" value="Genomic_DNA"/>
</dbReference>
<dbReference type="InterPro" id="IPR051876">
    <property type="entry name" value="ODA-DC/CCD"/>
</dbReference>
<protein>
    <submittedName>
        <fullName evidence="5">Outer dynein arm docking complex protein like</fullName>
    </submittedName>
</protein>
<feature type="domain" description="ODAD1 central coiled coil region" evidence="4">
    <location>
        <begin position="146"/>
        <end position="254"/>
    </location>
</feature>
<feature type="compositionally biased region" description="Gly residues" evidence="3">
    <location>
        <begin position="290"/>
        <end position="301"/>
    </location>
</feature>
<gene>
    <name evidence="5" type="ORF">Esi_0139_0052</name>
</gene>
<reference evidence="5 6" key="1">
    <citation type="journal article" date="2010" name="Nature">
        <title>The Ectocarpus genome and the independent evolution of multicellularity in brown algae.</title>
        <authorList>
            <person name="Cock J.M."/>
            <person name="Sterck L."/>
            <person name="Rouze P."/>
            <person name="Scornet D."/>
            <person name="Allen A.E."/>
            <person name="Amoutzias G."/>
            <person name="Anthouard V."/>
            <person name="Artiguenave F."/>
            <person name="Aury J.M."/>
            <person name="Badger J.H."/>
            <person name="Beszteri B."/>
            <person name="Billiau K."/>
            <person name="Bonnet E."/>
            <person name="Bothwell J.H."/>
            <person name="Bowler C."/>
            <person name="Boyen C."/>
            <person name="Brownlee C."/>
            <person name="Carrano C.J."/>
            <person name="Charrier B."/>
            <person name="Cho G.Y."/>
            <person name="Coelho S.M."/>
            <person name="Collen J."/>
            <person name="Corre E."/>
            <person name="Da Silva C."/>
            <person name="Delage L."/>
            <person name="Delaroque N."/>
            <person name="Dittami S.M."/>
            <person name="Doulbeau S."/>
            <person name="Elias M."/>
            <person name="Farnham G."/>
            <person name="Gachon C.M."/>
            <person name="Gschloessl B."/>
            <person name="Heesch S."/>
            <person name="Jabbari K."/>
            <person name="Jubin C."/>
            <person name="Kawai H."/>
            <person name="Kimura K."/>
            <person name="Kloareg B."/>
            <person name="Kupper F.C."/>
            <person name="Lang D."/>
            <person name="Le Bail A."/>
            <person name="Leblanc C."/>
            <person name="Lerouge P."/>
            <person name="Lohr M."/>
            <person name="Lopez P.J."/>
            <person name="Martens C."/>
            <person name="Maumus F."/>
            <person name="Michel G."/>
            <person name="Miranda-Saavedra D."/>
            <person name="Morales J."/>
            <person name="Moreau H."/>
            <person name="Motomura T."/>
            <person name="Nagasato C."/>
            <person name="Napoli C.A."/>
            <person name="Nelson D.R."/>
            <person name="Nyvall-Collen P."/>
            <person name="Peters A.F."/>
            <person name="Pommier C."/>
            <person name="Potin P."/>
            <person name="Poulain J."/>
            <person name="Quesneville H."/>
            <person name="Read B."/>
            <person name="Rensing S.A."/>
            <person name="Ritter A."/>
            <person name="Rousvoal S."/>
            <person name="Samanta M."/>
            <person name="Samson G."/>
            <person name="Schroeder D.C."/>
            <person name="Segurens B."/>
            <person name="Strittmatter M."/>
            <person name="Tonon T."/>
            <person name="Tregear J.W."/>
            <person name="Valentin K."/>
            <person name="von Dassow P."/>
            <person name="Yamagishi T."/>
            <person name="Van de Peer Y."/>
            <person name="Wincker P."/>
        </authorList>
    </citation>
    <scope>NUCLEOTIDE SEQUENCE [LARGE SCALE GENOMIC DNA]</scope>
    <source>
        <strain evidence="6">Ec32 / CCAP1310/4</strain>
    </source>
</reference>
<keyword evidence="6" id="KW-1185">Reference proteome</keyword>
<dbReference type="OMA" id="NQYRIMK"/>
<evidence type="ECO:0000256" key="2">
    <source>
        <dbReference type="SAM" id="Coils"/>
    </source>
</evidence>
<feature type="coiled-coil region" evidence="2">
    <location>
        <begin position="25"/>
        <end position="110"/>
    </location>
</feature>
<evidence type="ECO:0000313" key="5">
    <source>
        <dbReference type="EMBL" id="CBJ49101.1"/>
    </source>
</evidence>
<keyword evidence="1 2" id="KW-0175">Coiled coil</keyword>
<dbReference type="InterPro" id="IPR049258">
    <property type="entry name" value="ODAD1_CC"/>
</dbReference>